<reference evidence="2 3" key="1">
    <citation type="submission" date="2019-04" db="EMBL/GenBank/DDBJ databases">
        <title>An improved genome assembly and genetic linkage map for asparagus bean, Vigna unguiculata ssp. sesquipedialis.</title>
        <authorList>
            <person name="Xia Q."/>
            <person name="Zhang R."/>
            <person name="Dong Y."/>
        </authorList>
    </citation>
    <scope>NUCLEOTIDE SEQUENCE [LARGE SCALE GENOMIC DNA]</scope>
    <source>
        <tissue evidence="2">Leaf</tissue>
    </source>
</reference>
<sequence length="90" mass="9610">MDEASKGLRAQEQAGTRMERSDGFWSSSTFELDPSEAHSQRSISSIGVSNNPSDPQSSGGSQTGPPEFVNHGKASSVEPDKATMGRKKRV</sequence>
<keyword evidence="3" id="KW-1185">Reference proteome</keyword>
<name>A0A4D6MF56_VIGUN</name>
<protein>
    <submittedName>
        <fullName evidence="2">Uncharacterized protein</fullName>
    </submittedName>
</protein>
<dbReference type="AlphaFoldDB" id="A0A4D6MF56"/>
<dbReference type="PANTHER" id="PTHR33373">
    <property type="entry name" value="OS07G0479600 PROTEIN"/>
    <property type="match status" value="1"/>
</dbReference>
<feature type="region of interest" description="Disordered" evidence="1">
    <location>
        <begin position="1"/>
        <end position="90"/>
    </location>
</feature>
<proteinExistence type="predicted"/>
<gene>
    <name evidence="2" type="ORF">DEO72_LG7g661</name>
</gene>
<feature type="compositionally biased region" description="Polar residues" evidence="1">
    <location>
        <begin position="40"/>
        <end position="64"/>
    </location>
</feature>
<evidence type="ECO:0000256" key="1">
    <source>
        <dbReference type="SAM" id="MobiDB-lite"/>
    </source>
</evidence>
<evidence type="ECO:0000313" key="3">
    <source>
        <dbReference type="Proteomes" id="UP000501690"/>
    </source>
</evidence>
<organism evidence="2 3">
    <name type="scientific">Vigna unguiculata</name>
    <name type="common">Cowpea</name>
    <dbReference type="NCBI Taxonomy" id="3917"/>
    <lineage>
        <taxon>Eukaryota</taxon>
        <taxon>Viridiplantae</taxon>
        <taxon>Streptophyta</taxon>
        <taxon>Embryophyta</taxon>
        <taxon>Tracheophyta</taxon>
        <taxon>Spermatophyta</taxon>
        <taxon>Magnoliopsida</taxon>
        <taxon>eudicotyledons</taxon>
        <taxon>Gunneridae</taxon>
        <taxon>Pentapetalae</taxon>
        <taxon>rosids</taxon>
        <taxon>fabids</taxon>
        <taxon>Fabales</taxon>
        <taxon>Fabaceae</taxon>
        <taxon>Papilionoideae</taxon>
        <taxon>50 kb inversion clade</taxon>
        <taxon>NPAAA clade</taxon>
        <taxon>indigoferoid/millettioid clade</taxon>
        <taxon>Phaseoleae</taxon>
        <taxon>Vigna</taxon>
    </lineage>
</organism>
<dbReference type="PANTHER" id="PTHR33373:SF22">
    <property type="entry name" value="DUF4050 FAMILY PROTEIN"/>
    <property type="match status" value="1"/>
</dbReference>
<dbReference type="EMBL" id="CP039351">
    <property type="protein sequence ID" value="QCD99380.1"/>
    <property type="molecule type" value="Genomic_DNA"/>
</dbReference>
<evidence type="ECO:0000313" key="2">
    <source>
        <dbReference type="EMBL" id="QCD99380.1"/>
    </source>
</evidence>
<accession>A0A4D6MF56</accession>
<dbReference type="Proteomes" id="UP000501690">
    <property type="component" value="Linkage Group LG7"/>
</dbReference>